<dbReference type="EMBL" id="VOQR01000001">
    <property type="protein sequence ID" value="TXC72138.1"/>
    <property type="molecule type" value="Genomic_DNA"/>
</dbReference>
<dbReference type="SUPFAM" id="SSF56281">
    <property type="entry name" value="Metallo-hydrolase/oxidoreductase"/>
    <property type="match status" value="1"/>
</dbReference>
<accession>A0A5C6UKY2</accession>
<dbReference type="InterPro" id="IPR052159">
    <property type="entry name" value="Competence_DNA_uptake"/>
</dbReference>
<reference evidence="1 2" key="1">
    <citation type="journal article" date="2013" name="Antonie Van Leeuwenhoek">
        <title>Sphingomonas ginsenosidivorax sp. nov., with the ability to transform ginsenosides.</title>
        <authorList>
            <person name="Jin X.F."/>
            <person name="Kim J.K."/>
            <person name="Liu Q.M."/>
            <person name="Kang M.S."/>
            <person name="He D."/>
            <person name="Jin F.X."/>
            <person name="Kim S.C."/>
            <person name="Im W.T."/>
        </authorList>
    </citation>
    <scope>NUCLEOTIDE SEQUENCE [LARGE SCALE GENOMIC DNA]</scope>
    <source>
        <strain evidence="1 2">KHI67</strain>
    </source>
</reference>
<dbReference type="Gene3D" id="3.60.15.10">
    <property type="entry name" value="Ribonuclease Z/Hydroxyacylglutathione hydrolase-like"/>
    <property type="match status" value="1"/>
</dbReference>
<evidence type="ECO:0000313" key="1">
    <source>
        <dbReference type="EMBL" id="TXC72138.1"/>
    </source>
</evidence>
<sequence length="377" mass="40899">MRGDYRLTTFASGCGDSILIEAHDKVVMIDIHYRAARAQDDEDDEAPDFASDIRQACGNDHLDVFVSTHPDKDHVGGFSEIFHCGSPETWDSDPDNSDPKIIVDEIWCSPYGLNPHYTTDQSKPLTDEIKRRYALQSTDAGYRDGNRLKVMDTSKVTTGSIATDFEWRLLAPTPAEWDIPKAPEGCTPTSSNPTSLVIQWTVRRYGGDNLILTCGDTSVEVLERLEKEIHRKNPDHLAWHILLAPHHCSRRSIGRVPFGGCTDGEFVESIEALKALGEQRGNGYVVSSSRRVVRGGDTPPSWHAKRRYLRILANGGEINGSVEGRFRCTGGNGASDLPAHIVFNLTMGGPTLAPAKVPATVGLGGGGAAVGGGGSYG</sequence>
<dbReference type="RefSeq" id="WP_147083415.1">
    <property type="nucleotide sequence ID" value="NZ_VOQR01000001.1"/>
</dbReference>
<dbReference type="Proteomes" id="UP000321250">
    <property type="component" value="Unassembled WGS sequence"/>
</dbReference>
<evidence type="ECO:0008006" key="3">
    <source>
        <dbReference type="Google" id="ProtNLM"/>
    </source>
</evidence>
<evidence type="ECO:0000313" key="2">
    <source>
        <dbReference type="Proteomes" id="UP000321250"/>
    </source>
</evidence>
<name>A0A5C6UKY2_9SPHN</name>
<comment type="caution">
    <text evidence="1">The sequence shown here is derived from an EMBL/GenBank/DDBJ whole genome shotgun (WGS) entry which is preliminary data.</text>
</comment>
<dbReference type="PANTHER" id="PTHR30619:SF1">
    <property type="entry name" value="RECOMBINATION PROTEIN 2"/>
    <property type="match status" value="1"/>
</dbReference>
<dbReference type="PANTHER" id="PTHR30619">
    <property type="entry name" value="DNA INTERNALIZATION/COMPETENCE PROTEIN COMEC/REC2"/>
    <property type="match status" value="1"/>
</dbReference>
<dbReference type="AlphaFoldDB" id="A0A5C6UKY2"/>
<keyword evidence="2" id="KW-1185">Reference proteome</keyword>
<organism evidence="1 2">
    <name type="scientific">Sphingomonas ginsenosidivorax</name>
    <dbReference type="NCBI Taxonomy" id="862135"/>
    <lineage>
        <taxon>Bacteria</taxon>
        <taxon>Pseudomonadati</taxon>
        <taxon>Pseudomonadota</taxon>
        <taxon>Alphaproteobacteria</taxon>
        <taxon>Sphingomonadales</taxon>
        <taxon>Sphingomonadaceae</taxon>
        <taxon>Sphingomonas</taxon>
    </lineage>
</organism>
<gene>
    <name evidence="1" type="ORF">FSB78_15180</name>
</gene>
<protein>
    <recommendedName>
        <fullName evidence="3">MBL fold metallo-hydrolase</fullName>
    </recommendedName>
</protein>
<proteinExistence type="predicted"/>
<dbReference type="InterPro" id="IPR036866">
    <property type="entry name" value="RibonucZ/Hydroxyglut_hydro"/>
</dbReference>
<dbReference type="OrthoDB" id="9768813at2"/>